<reference evidence="3 4" key="1">
    <citation type="submission" date="2018-10" db="EMBL/GenBank/DDBJ databases">
        <title>Falsibacillus sp. genome draft.</title>
        <authorList>
            <person name="Shi S."/>
        </authorList>
    </citation>
    <scope>NUCLEOTIDE SEQUENCE [LARGE SCALE GENOMIC DNA]</scope>
    <source>
        <strain evidence="3 4">GY 10110</strain>
    </source>
</reference>
<dbReference type="SUPFAM" id="SSF55961">
    <property type="entry name" value="Bet v1-like"/>
    <property type="match status" value="1"/>
</dbReference>
<evidence type="ECO:0000259" key="2">
    <source>
        <dbReference type="Pfam" id="PF08327"/>
    </source>
</evidence>
<dbReference type="Pfam" id="PF08327">
    <property type="entry name" value="AHSA1"/>
    <property type="match status" value="1"/>
</dbReference>
<dbReference type="AlphaFoldDB" id="A0A3L7K3P2"/>
<evidence type="ECO:0000256" key="1">
    <source>
        <dbReference type="ARBA" id="ARBA00006817"/>
    </source>
</evidence>
<dbReference type="EMBL" id="RCVZ01000002">
    <property type="protein sequence ID" value="RLQ97450.1"/>
    <property type="molecule type" value="Genomic_DNA"/>
</dbReference>
<gene>
    <name evidence="3" type="ORF">D9X91_04670</name>
</gene>
<comment type="caution">
    <text evidence="3">The sequence shown here is derived from an EMBL/GenBank/DDBJ whole genome shotgun (WGS) entry which is preliminary data.</text>
</comment>
<dbReference type="CDD" id="cd08899">
    <property type="entry name" value="SRPBCC_CalC_Aha1-like_6"/>
    <property type="match status" value="1"/>
</dbReference>
<organism evidence="3 4">
    <name type="scientific">Falsibacillus albus</name>
    <dbReference type="NCBI Taxonomy" id="2478915"/>
    <lineage>
        <taxon>Bacteria</taxon>
        <taxon>Bacillati</taxon>
        <taxon>Bacillota</taxon>
        <taxon>Bacilli</taxon>
        <taxon>Bacillales</taxon>
        <taxon>Bacillaceae</taxon>
        <taxon>Falsibacillus</taxon>
    </lineage>
</organism>
<keyword evidence="4" id="KW-1185">Reference proteome</keyword>
<dbReference type="Gene3D" id="3.30.530.20">
    <property type="match status" value="1"/>
</dbReference>
<accession>A0A3L7K3P2</accession>
<evidence type="ECO:0000313" key="4">
    <source>
        <dbReference type="Proteomes" id="UP000276770"/>
    </source>
</evidence>
<feature type="domain" description="Activator of Hsp90 ATPase homologue 1/2-like C-terminal" evidence="2">
    <location>
        <begin position="22"/>
        <end position="133"/>
    </location>
</feature>
<proteinExistence type="inferred from homology"/>
<evidence type="ECO:0000313" key="3">
    <source>
        <dbReference type="EMBL" id="RLQ97450.1"/>
    </source>
</evidence>
<dbReference type="OrthoDB" id="9803476at2"/>
<name>A0A3L7K3P2_9BACI</name>
<dbReference type="InterPro" id="IPR013538">
    <property type="entry name" value="ASHA1/2-like_C"/>
</dbReference>
<sequence length="161" mass="18782">MLAALGKKVDGYLAQFNRPMEHSIENVWSALTENEKLKKWMPNLRVEDLGKGGRIIFHMNDGTGSTFPISIIDYKIHSYFQYEWGKGSVRFELFPIDDGTLLILKEYIPVLTEHTSKDLAGWHVCLDVFNALLKGEEMDFPKEEWEKHRKDYARIIDKYRG</sequence>
<dbReference type="RefSeq" id="WP_121679400.1">
    <property type="nucleotide sequence ID" value="NZ_RCVZ01000002.1"/>
</dbReference>
<comment type="similarity">
    <text evidence="1">Belongs to the AHA1 family.</text>
</comment>
<dbReference type="Proteomes" id="UP000276770">
    <property type="component" value="Unassembled WGS sequence"/>
</dbReference>
<protein>
    <submittedName>
        <fullName evidence="3">SRPBCC family protein</fullName>
    </submittedName>
</protein>
<dbReference type="InterPro" id="IPR023393">
    <property type="entry name" value="START-like_dom_sf"/>
</dbReference>